<dbReference type="EMBL" id="HBIR01003130">
    <property type="protein sequence ID" value="CAE0524315.1"/>
    <property type="molecule type" value="Transcribed_RNA"/>
</dbReference>
<proteinExistence type="predicted"/>
<reference evidence="1" key="1">
    <citation type="submission" date="2021-01" db="EMBL/GenBank/DDBJ databases">
        <authorList>
            <person name="Corre E."/>
            <person name="Pelletier E."/>
            <person name="Niang G."/>
            <person name="Scheremetjew M."/>
            <person name="Finn R."/>
            <person name="Kale V."/>
            <person name="Holt S."/>
            <person name="Cochrane G."/>
            <person name="Meng A."/>
            <person name="Brown T."/>
            <person name="Cohen L."/>
        </authorList>
    </citation>
    <scope>NUCLEOTIDE SEQUENCE</scope>
    <source>
        <strain evidence="1">379</strain>
    </source>
</reference>
<organism evidence="1">
    <name type="scientific">Emiliania huxleyi</name>
    <name type="common">Coccolithophore</name>
    <name type="synonym">Pontosphaera huxleyi</name>
    <dbReference type="NCBI Taxonomy" id="2903"/>
    <lineage>
        <taxon>Eukaryota</taxon>
        <taxon>Haptista</taxon>
        <taxon>Haptophyta</taxon>
        <taxon>Prymnesiophyceae</taxon>
        <taxon>Isochrysidales</taxon>
        <taxon>Noelaerhabdaceae</taxon>
        <taxon>Emiliania</taxon>
    </lineage>
</organism>
<protein>
    <submittedName>
        <fullName evidence="1">Uncharacterized protein</fullName>
    </submittedName>
</protein>
<name>A0A7S3VXX7_EMIHU</name>
<evidence type="ECO:0000313" key="1">
    <source>
        <dbReference type="EMBL" id="CAE0524315.1"/>
    </source>
</evidence>
<dbReference type="AlphaFoldDB" id="A0A7S3VXX7"/>
<sequence>MHSAPGAAAGSSVLGPCGWHSAQPPSCRLTRLHQGKARAEWLRTARRTHAVTGTVLAPLPGAVSSCSLSELSLALLPLSLHGNAAVRQAFAAGLEAAGVVDAFSLLAMPQEEVEELLRPLHLKIGHRARFLWGMGYPFLPRP</sequence>
<gene>
    <name evidence="1" type="ORF">EHUX00137_LOCUS2226</name>
</gene>
<accession>A0A7S3VXX7</accession>